<evidence type="ECO:0000313" key="2">
    <source>
        <dbReference type="Proteomes" id="UP000019812"/>
    </source>
</evidence>
<dbReference type="Pfam" id="PF11154">
    <property type="entry name" value="DUF2934"/>
    <property type="match status" value="1"/>
</dbReference>
<proteinExistence type="predicted"/>
<reference evidence="1 2" key="1">
    <citation type="submission" date="2014-07" db="EMBL/GenBank/DDBJ databases">
        <title>Expanding our view of genomic diversity in Candidatus Accumulibacter clades.</title>
        <authorList>
            <person name="Skennerton C.T."/>
            <person name="Barr J.J."/>
            <person name="Slater F.R."/>
            <person name="Bond P.L."/>
            <person name="Tyson G.W."/>
        </authorList>
    </citation>
    <scope>NUCLEOTIDE SEQUENCE [LARGE SCALE GENOMIC DNA]</scope>
    <source>
        <strain evidence="2">SK-01</strain>
    </source>
</reference>
<gene>
    <name evidence="1" type="ORF">CAPSK01_000361</name>
</gene>
<organism evidence="1 2">
    <name type="scientific">Candidatus Accumulibacter vicinus</name>
    <dbReference type="NCBI Taxonomy" id="2954382"/>
    <lineage>
        <taxon>Bacteria</taxon>
        <taxon>Pseudomonadati</taxon>
        <taxon>Pseudomonadota</taxon>
        <taxon>Betaproteobacteria</taxon>
        <taxon>Candidatus Accumulibacter</taxon>
    </lineage>
</organism>
<evidence type="ECO:0008006" key="3">
    <source>
        <dbReference type="Google" id="ProtNLM"/>
    </source>
</evidence>
<dbReference type="Proteomes" id="UP000019812">
    <property type="component" value="Unassembled WGS sequence"/>
</dbReference>
<comment type="caution">
    <text evidence="1">The sequence shown here is derived from an EMBL/GenBank/DDBJ whole genome shotgun (WGS) entry which is preliminary data.</text>
</comment>
<accession>A0A084Y5H0</accession>
<name>A0A084Y5H0_9PROT</name>
<dbReference type="STRING" id="1457154.CAPSK01_000361"/>
<sequence length="100" mass="10930">MLASIAVSCQKWPPAFSPFATGAKLAVECELCKRLSKSRISKNAGPTVMIDPENEPEAGDRLQRIATIAYYKAEARGFAPGLEMDDWLQAEAEVDTEAQQ</sequence>
<evidence type="ECO:0000313" key="1">
    <source>
        <dbReference type="EMBL" id="KFB69964.1"/>
    </source>
</evidence>
<protein>
    <recommendedName>
        <fullName evidence="3">DUF2934 domain-containing protein</fullName>
    </recommendedName>
</protein>
<dbReference type="InterPro" id="IPR021327">
    <property type="entry name" value="DUF2934"/>
</dbReference>
<dbReference type="EMBL" id="JDSS02000006">
    <property type="protein sequence ID" value="KFB69964.1"/>
    <property type="molecule type" value="Genomic_DNA"/>
</dbReference>
<dbReference type="AlphaFoldDB" id="A0A084Y5H0"/>